<feature type="domain" description="Periplasmic binding protein" evidence="5">
    <location>
        <begin position="39"/>
        <end position="297"/>
    </location>
</feature>
<dbReference type="GO" id="GO:0030313">
    <property type="term" value="C:cell envelope"/>
    <property type="evidence" value="ECO:0007669"/>
    <property type="project" value="UniProtKB-SubCell"/>
</dbReference>
<name>A0A5C5Z4J6_9BACT</name>
<keyword evidence="3 4" id="KW-0732">Signal</keyword>
<dbReference type="Gene3D" id="3.40.50.2300">
    <property type="match status" value="2"/>
</dbReference>
<dbReference type="PANTHER" id="PTHR46847:SF3">
    <property type="entry name" value="GALACTOFURANOSE-BINDING PROTEIN YTFQ"/>
    <property type="match status" value="1"/>
</dbReference>
<feature type="chain" id="PRO_5022808353" evidence="4">
    <location>
        <begin position="24"/>
        <end position="326"/>
    </location>
</feature>
<evidence type="ECO:0000256" key="2">
    <source>
        <dbReference type="ARBA" id="ARBA00007639"/>
    </source>
</evidence>
<comment type="subcellular location">
    <subcellularLocation>
        <location evidence="1">Cell envelope</location>
    </subcellularLocation>
</comment>
<dbReference type="PANTHER" id="PTHR46847">
    <property type="entry name" value="D-ALLOSE-BINDING PERIPLASMIC PROTEIN-RELATED"/>
    <property type="match status" value="1"/>
</dbReference>
<comment type="caution">
    <text evidence="6">The sequence shown here is derived from an EMBL/GenBank/DDBJ whole genome shotgun (WGS) entry which is preliminary data.</text>
</comment>
<comment type="similarity">
    <text evidence="2">Belongs to the bacterial solute-binding protein 2 family.</text>
</comment>
<dbReference type="EMBL" id="SJPJ01000001">
    <property type="protein sequence ID" value="TWT81956.1"/>
    <property type="molecule type" value="Genomic_DNA"/>
</dbReference>
<dbReference type="AlphaFoldDB" id="A0A5C5Z4J6"/>
<evidence type="ECO:0000256" key="1">
    <source>
        <dbReference type="ARBA" id="ARBA00004196"/>
    </source>
</evidence>
<reference evidence="6 7" key="1">
    <citation type="submission" date="2019-02" db="EMBL/GenBank/DDBJ databases">
        <title>Deep-cultivation of Planctomycetes and their phenomic and genomic characterization uncovers novel biology.</title>
        <authorList>
            <person name="Wiegand S."/>
            <person name="Jogler M."/>
            <person name="Boedeker C."/>
            <person name="Pinto D."/>
            <person name="Vollmers J."/>
            <person name="Rivas-Marin E."/>
            <person name="Kohn T."/>
            <person name="Peeters S.H."/>
            <person name="Heuer A."/>
            <person name="Rast P."/>
            <person name="Oberbeckmann S."/>
            <person name="Bunk B."/>
            <person name="Jeske O."/>
            <person name="Meyerdierks A."/>
            <person name="Storesund J.E."/>
            <person name="Kallscheuer N."/>
            <person name="Luecker S."/>
            <person name="Lage O.M."/>
            <person name="Pohl T."/>
            <person name="Merkel B.J."/>
            <person name="Hornburger P."/>
            <person name="Mueller R.-W."/>
            <person name="Bruemmer F."/>
            <person name="Labrenz M."/>
            <person name="Spormann A.M."/>
            <person name="Op Den Camp H."/>
            <person name="Overmann J."/>
            <person name="Amann R."/>
            <person name="Jetten M.S.M."/>
            <person name="Mascher T."/>
            <person name="Medema M.H."/>
            <person name="Devos D.P."/>
            <person name="Kaster A.-K."/>
            <person name="Ovreas L."/>
            <person name="Rohde M."/>
            <person name="Galperin M.Y."/>
            <person name="Jogler C."/>
        </authorList>
    </citation>
    <scope>NUCLEOTIDE SEQUENCE [LARGE SCALE GENOMIC DNA]</scope>
    <source>
        <strain evidence="6 7">CA13</strain>
    </source>
</reference>
<dbReference type="Proteomes" id="UP000315010">
    <property type="component" value="Unassembled WGS sequence"/>
</dbReference>
<keyword evidence="7" id="KW-1185">Reference proteome</keyword>
<evidence type="ECO:0000313" key="6">
    <source>
        <dbReference type="EMBL" id="TWT81956.1"/>
    </source>
</evidence>
<evidence type="ECO:0000313" key="7">
    <source>
        <dbReference type="Proteomes" id="UP000315010"/>
    </source>
</evidence>
<dbReference type="InterPro" id="IPR025997">
    <property type="entry name" value="SBP_2_dom"/>
</dbReference>
<evidence type="ECO:0000256" key="3">
    <source>
        <dbReference type="ARBA" id="ARBA00022729"/>
    </source>
</evidence>
<gene>
    <name evidence="6" type="primary">ytfQ</name>
    <name evidence="6" type="ORF">CA13_34110</name>
</gene>
<feature type="signal peptide" evidence="4">
    <location>
        <begin position="1"/>
        <end position="23"/>
    </location>
</feature>
<dbReference type="CDD" id="cd06309">
    <property type="entry name" value="PBP1_galactofuranose_YtfQ-like"/>
    <property type="match status" value="1"/>
</dbReference>
<evidence type="ECO:0000256" key="4">
    <source>
        <dbReference type="SAM" id="SignalP"/>
    </source>
</evidence>
<evidence type="ECO:0000259" key="5">
    <source>
        <dbReference type="Pfam" id="PF13407"/>
    </source>
</evidence>
<protein>
    <submittedName>
        <fullName evidence="6">ABC transporter periplasmic-binding protein YtfQ</fullName>
    </submittedName>
</protein>
<dbReference type="SUPFAM" id="SSF53822">
    <property type="entry name" value="Periplasmic binding protein-like I"/>
    <property type="match status" value="1"/>
</dbReference>
<sequence length="326" mass="35223" precursor="true">MNRYSKLAALSVVVLAVVIPACSSEKATDATDGNKTPVIAFVQTGADNDWRNAHTESVKQAAADHGYDLRFAEGQSKQENQLKALSSFVNQGVDVIVLAPIVETGWDNALEKAKQRGIPVVILDRQIKTDDESLYVTYIGADTYTEGQKAAQWLAGKTEGTAKVVELQGNPGASPTINRFNGFRDVIEDHPGIEIIASQSGEFRRSKGKEVMEALLKKHGKEIEVVYAHNDDMAIGAISAIEDAGLKPAEDIIIVSVDAVRAAFDAMVAGKLNCTVECNPLQGPLAMEAVAKILAGEADSLDKKTLIEDTVFEMEQAKDFIDSRKY</sequence>
<accession>A0A5C5Z4J6</accession>
<dbReference type="GO" id="GO:0030246">
    <property type="term" value="F:carbohydrate binding"/>
    <property type="evidence" value="ECO:0007669"/>
    <property type="project" value="UniProtKB-ARBA"/>
</dbReference>
<proteinExistence type="inferred from homology"/>
<dbReference type="Pfam" id="PF13407">
    <property type="entry name" value="Peripla_BP_4"/>
    <property type="match status" value="1"/>
</dbReference>
<dbReference type="InterPro" id="IPR028082">
    <property type="entry name" value="Peripla_BP_I"/>
</dbReference>
<organism evidence="6 7">
    <name type="scientific">Novipirellula herctigrandis</name>
    <dbReference type="NCBI Taxonomy" id="2527986"/>
    <lineage>
        <taxon>Bacteria</taxon>
        <taxon>Pseudomonadati</taxon>
        <taxon>Planctomycetota</taxon>
        <taxon>Planctomycetia</taxon>
        <taxon>Pirellulales</taxon>
        <taxon>Pirellulaceae</taxon>
        <taxon>Novipirellula</taxon>
    </lineage>
</organism>
<dbReference type="RefSeq" id="WP_419194415.1">
    <property type="nucleotide sequence ID" value="NZ_SJPJ01000001.1"/>
</dbReference>